<reference evidence="2" key="3">
    <citation type="submission" date="2025-08" db="UniProtKB">
        <authorList>
            <consortium name="Ensembl"/>
        </authorList>
    </citation>
    <scope>IDENTIFICATION</scope>
    <source>
        <strain evidence="2">HSOK</strain>
    </source>
</reference>
<reference key="1">
    <citation type="journal article" date="2007" name="Nature">
        <title>The medaka draft genome and insights into vertebrate genome evolution.</title>
        <authorList>
            <person name="Kasahara M."/>
            <person name="Naruse K."/>
            <person name="Sasaki S."/>
            <person name="Nakatani Y."/>
            <person name="Qu W."/>
            <person name="Ahsan B."/>
            <person name="Yamada T."/>
            <person name="Nagayasu Y."/>
            <person name="Doi K."/>
            <person name="Kasai Y."/>
            <person name="Jindo T."/>
            <person name="Kobayashi D."/>
            <person name="Shimada A."/>
            <person name="Toyoda A."/>
            <person name="Kuroki Y."/>
            <person name="Fujiyama A."/>
            <person name="Sasaki T."/>
            <person name="Shimizu A."/>
            <person name="Asakawa S."/>
            <person name="Shimizu N."/>
            <person name="Hashimoto S."/>
            <person name="Yang J."/>
            <person name="Lee Y."/>
            <person name="Matsushima K."/>
            <person name="Sugano S."/>
            <person name="Sakaizumi M."/>
            <person name="Narita T."/>
            <person name="Ohishi K."/>
            <person name="Haga S."/>
            <person name="Ohta F."/>
            <person name="Nomoto H."/>
            <person name="Nogata K."/>
            <person name="Morishita T."/>
            <person name="Endo T."/>
            <person name="Shin-I T."/>
            <person name="Takeda H."/>
            <person name="Morishita S."/>
            <person name="Kohara Y."/>
        </authorList>
    </citation>
    <scope>NUCLEOTIDE SEQUENCE [LARGE SCALE GENOMIC DNA]</scope>
    <source>
        <strain>Hd-rR</strain>
    </source>
</reference>
<feature type="region of interest" description="Disordered" evidence="1">
    <location>
        <begin position="1363"/>
        <end position="1389"/>
    </location>
</feature>
<dbReference type="Pfam" id="PF14906">
    <property type="entry name" value="DUF4495"/>
    <property type="match status" value="1"/>
</dbReference>
<protein>
    <recommendedName>
        <fullName evidence="4">KIAA0825</fullName>
    </recommendedName>
</protein>
<sequence>MSCFRWFKANSLFLQSSMEWPGDFPDDHTFVELLVPGASNDLDYEQLLKDTEEKLNLNASSIEQHLKELQTKMGDSRTPDRPPSPTECLQWFNLRAQNRLAATGHQELLDFFKALQQYLKSDEQGKEEATLQLLLCLSSQCGVCFPCTPTSSSSSCPYSQLTDFSIHMVHTVKDNNSLEIQELWNAVRLHLRRYLMDQLLCRSPEFCECRKTSSLTIFERVHCLQQLFFLYPECEVLRCYQGLKRQHVLSVLHSSLNSSPGGETGFDRLAAGFCSAVPHLSQAITEELQVLTKVTQPNAILGFLNVTYLSTLAQELASQMEKEREIAQRDNSALSSKIKKYSTRSRASVEKAARIIGHASVGLFDHVTWRRLHTYVPLNKPSNVAPEAEHGSKGSEGSVLCNDAPMELPVKARSFSLTSHQLKALNQLACALLKFESDLRDLVTNMTFIDCMGDTPRVKGILKKSREDLNVTPDGKKPTTQEPQTLEFDWSSAFQGLVPHMEHCVKVVLDDACAKSLQQEEALRSSGHTVVTLSPVTGDTVRNPHLKEDSFYNHSESETPKMIVKFCAVILTELDALLPLAAACRDTSLLEVQSSFVEACGRAAFAMLGRLQERALEVPSSAPLTNLPALLATSIYVHQRLEHYSARLKDSNSAATKIPLTLLPIQKYQDTIEALREQLTSYCIQVCLTSIFHDAESHDWLDPKPFYEGERCSFSLQMWFYFLCGFRSDLWMVLPAESAKDLLGQVLMETLQLLVKRYARVRASYKRHLQIRCDIAAVLLYVEHLMWSLCESPEALVWRKPPSENSTLAGGCDWPNQIHSLCDQLLTVLAIVTAPVSLLYRTFITESSKEATLRQPNMHAVRWLHAINPDLFTERVRREGLMGQTALACQLRLLTSDPGHNPKLLLRMLLHEDCHLPRMLLENSCFCEAKDIQASKENHKAGDDFITALFNLFSCLNTIPKALTQAFEPYLERAHIWEHLYSVAEKTRTVPVVIGCVRAIVATSIKSISAHLVSMVLVWQTTEGARESLFKRNLPESVLVKIPKEWNYTTLDVKEKDSVTQTVISIAIQALSFIFTNLPLAVASLPLSIRFLFQVAEKHLSQHARQLRSVGLLLWALLGCLIQDLDAADTSEQLSGQVLNSEAKDCFSLLAECLQAVMSIQQKGVPKPLVHKVLQGLEDRRPKWINMQLQKARKLCTGSVFEQEAERGVASAELTEQKIGLMLLEVCHKAGGSNYLRQIYHIIQGNEELLMFKLGYATEFPDDLDLRVNFDLKPPLPAGSFNPLLQFDHIGNKKFDQSAVVDWAWDWPNLLPAYRGMSQVTFRSLLANRWDFQEGAELEDEEKAMVEELQKTFLVCSCSVGPQGCPGSDETPAKQTQGETQPPDKNAAQ</sequence>
<evidence type="ECO:0008006" key="4">
    <source>
        <dbReference type="Google" id="ProtNLM"/>
    </source>
</evidence>
<evidence type="ECO:0000313" key="2">
    <source>
        <dbReference type="Ensembl" id="ENSORLP00015035926.1"/>
    </source>
</evidence>
<dbReference type="PANTHER" id="PTHR33960:SF1">
    <property type="entry name" value="SIMILAR TO KIAA0825 PROTEIN"/>
    <property type="match status" value="1"/>
</dbReference>
<reference evidence="2" key="4">
    <citation type="submission" date="2025-09" db="UniProtKB">
        <authorList>
            <consortium name="Ensembl"/>
        </authorList>
    </citation>
    <scope>IDENTIFICATION</scope>
    <source>
        <strain evidence="2">HSOK</strain>
    </source>
</reference>
<reference evidence="2 3" key="2">
    <citation type="submission" date="2017-04" db="EMBL/GenBank/DDBJ databases">
        <title>CpG methylation of centromeres and impact of large insertions on vertebrate speciation.</title>
        <authorList>
            <person name="Ichikawa K."/>
            <person name="Yoshimura J."/>
            <person name="Morishita S."/>
        </authorList>
    </citation>
    <scope>NUCLEOTIDE SEQUENCE</scope>
    <source>
        <strain evidence="2 3">HSOK</strain>
    </source>
</reference>
<dbReference type="Ensembl" id="ENSORLT00015036522.1">
    <property type="protein sequence ID" value="ENSORLP00015035926.1"/>
    <property type="gene ID" value="ENSORLG00015022804.1"/>
</dbReference>
<dbReference type="InterPro" id="IPR027993">
    <property type="entry name" value="DUF4495"/>
</dbReference>
<evidence type="ECO:0000313" key="3">
    <source>
        <dbReference type="Proteomes" id="UP000265200"/>
    </source>
</evidence>
<dbReference type="Proteomes" id="UP000265200">
    <property type="component" value="Chromosome 9"/>
</dbReference>
<dbReference type="PANTHER" id="PTHR33960">
    <property type="entry name" value="SIMILAR TO KIAA0825 PROTEIN"/>
    <property type="match status" value="1"/>
</dbReference>
<proteinExistence type="predicted"/>
<organism evidence="2 3">
    <name type="scientific">Oryzias latipes</name>
    <name type="common">Japanese rice fish</name>
    <name type="synonym">Japanese killifish</name>
    <dbReference type="NCBI Taxonomy" id="8090"/>
    <lineage>
        <taxon>Eukaryota</taxon>
        <taxon>Metazoa</taxon>
        <taxon>Chordata</taxon>
        <taxon>Craniata</taxon>
        <taxon>Vertebrata</taxon>
        <taxon>Euteleostomi</taxon>
        <taxon>Actinopterygii</taxon>
        <taxon>Neopterygii</taxon>
        <taxon>Teleostei</taxon>
        <taxon>Neoteleostei</taxon>
        <taxon>Acanthomorphata</taxon>
        <taxon>Ovalentaria</taxon>
        <taxon>Atherinomorphae</taxon>
        <taxon>Beloniformes</taxon>
        <taxon>Adrianichthyidae</taxon>
        <taxon>Oryziinae</taxon>
        <taxon>Oryzias</taxon>
    </lineage>
</organism>
<evidence type="ECO:0000256" key="1">
    <source>
        <dbReference type="SAM" id="MobiDB-lite"/>
    </source>
</evidence>
<accession>A0A3P9JU40</accession>
<name>A0A3P9JU40_ORYLA</name>